<reference evidence="3" key="1">
    <citation type="submission" date="2016-07" db="EMBL/GenBank/DDBJ databases">
        <title>Multiple horizontal gene transfer events from other fungi enriched the ability of initially mycotrophic Trichoderma (Ascomycota) to feed on dead plant biomass.</title>
        <authorList>
            <consortium name="DOE Joint Genome Institute"/>
            <person name="Atanasova L."/>
            <person name="Chenthamara K."/>
            <person name="Zhang J."/>
            <person name="Grujic M."/>
            <person name="Henrissat B."/>
            <person name="Kuo A."/>
            <person name="Aerts A."/>
            <person name="Salamov A."/>
            <person name="Lipzen A."/>
            <person name="Labutti K."/>
            <person name="Barry K."/>
            <person name="Miao Y."/>
            <person name="Rahimi M.J."/>
            <person name="Shen Q."/>
            <person name="Grigoriev I.V."/>
            <person name="Kubicek C.P."/>
            <person name="Druzhinina I.S."/>
        </authorList>
    </citation>
    <scope>NUCLEOTIDE SEQUENCE [LARGE SCALE GENOMIC DNA]</scope>
    <source>
        <strain evidence="3">TUCIM 6016</strain>
    </source>
</reference>
<evidence type="ECO:0000256" key="1">
    <source>
        <dbReference type="SAM" id="MobiDB-lite"/>
    </source>
</evidence>
<feature type="compositionally biased region" description="Polar residues" evidence="1">
    <location>
        <begin position="14"/>
        <end position="38"/>
    </location>
</feature>
<protein>
    <submittedName>
        <fullName evidence="2">Uncharacterized protein</fullName>
    </submittedName>
</protein>
<evidence type="ECO:0000313" key="2">
    <source>
        <dbReference type="EMBL" id="PTB61453.1"/>
    </source>
</evidence>
<dbReference type="EMBL" id="KZ680520">
    <property type="protein sequence ID" value="PTB61453.1"/>
    <property type="molecule type" value="Genomic_DNA"/>
</dbReference>
<dbReference type="RefSeq" id="XP_024744773.1">
    <property type="nucleotide sequence ID" value="XM_024893095.1"/>
</dbReference>
<organism evidence="2 3">
    <name type="scientific">Trichoderma citrinoviride</name>
    <dbReference type="NCBI Taxonomy" id="58853"/>
    <lineage>
        <taxon>Eukaryota</taxon>
        <taxon>Fungi</taxon>
        <taxon>Dikarya</taxon>
        <taxon>Ascomycota</taxon>
        <taxon>Pezizomycotina</taxon>
        <taxon>Sordariomycetes</taxon>
        <taxon>Hypocreomycetidae</taxon>
        <taxon>Hypocreales</taxon>
        <taxon>Hypocreaceae</taxon>
        <taxon>Trichoderma</taxon>
    </lineage>
</organism>
<dbReference type="GeneID" id="36601213"/>
<accession>A0A2T4AWM7</accession>
<evidence type="ECO:0000313" key="3">
    <source>
        <dbReference type="Proteomes" id="UP000241546"/>
    </source>
</evidence>
<gene>
    <name evidence="2" type="ORF">BBK36DRAFT_1136765</name>
</gene>
<sequence>MVTAVACYQTPSYSTSFTQKHSTTNPSSRSSLQNLVSKNKQHQQHPLIGSNKKDNPTPVPFKLVPSYYQIENPRIPLT</sequence>
<dbReference type="AlphaFoldDB" id="A0A2T4AWM7"/>
<dbReference type="Proteomes" id="UP000241546">
    <property type="component" value="Unassembled WGS sequence"/>
</dbReference>
<keyword evidence="3" id="KW-1185">Reference proteome</keyword>
<proteinExistence type="predicted"/>
<name>A0A2T4AWM7_9HYPO</name>
<feature type="region of interest" description="Disordered" evidence="1">
    <location>
        <begin position="14"/>
        <end position="60"/>
    </location>
</feature>